<dbReference type="Proteomes" id="UP000054561">
    <property type="component" value="Unassembled WGS sequence"/>
</dbReference>
<name>A0A0D9QRG6_PLAFR</name>
<feature type="coiled-coil region" evidence="4">
    <location>
        <begin position="61"/>
        <end position="88"/>
    </location>
</feature>
<feature type="compositionally biased region" description="Basic residues" evidence="5">
    <location>
        <begin position="146"/>
        <end position="157"/>
    </location>
</feature>
<dbReference type="VEuPathDB" id="PlasmoDB:AK88_00635"/>
<dbReference type="PANTHER" id="PTHR45831:SF2">
    <property type="entry name" value="LD24721P"/>
    <property type="match status" value="1"/>
</dbReference>
<dbReference type="InterPro" id="IPR019734">
    <property type="entry name" value="TPR_rpt"/>
</dbReference>
<feature type="repeat" description="TPR" evidence="3">
    <location>
        <begin position="249"/>
        <end position="282"/>
    </location>
</feature>
<accession>A0A0D9QRG6</accession>
<dbReference type="InterPro" id="IPR047150">
    <property type="entry name" value="SGT"/>
</dbReference>
<feature type="region of interest" description="Disordered" evidence="5">
    <location>
        <begin position="645"/>
        <end position="677"/>
    </location>
</feature>
<dbReference type="InterPro" id="IPR016024">
    <property type="entry name" value="ARM-type_fold"/>
</dbReference>
<gene>
    <name evidence="6" type="ORF">AK88_00635</name>
</gene>
<keyword evidence="2 3" id="KW-0802">TPR repeat</keyword>
<dbReference type="PANTHER" id="PTHR45831">
    <property type="entry name" value="LD24721P"/>
    <property type="match status" value="1"/>
</dbReference>
<dbReference type="SMART" id="SM00028">
    <property type="entry name" value="TPR"/>
    <property type="match status" value="3"/>
</dbReference>
<dbReference type="OMA" id="HKFELAN"/>
<evidence type="ECO:0000256" key="3">
    <source>
        <dbReference type="PROSITE-ProRule" id="PRU00339"/>
    </source>
</evidence>
<dbReference type="GO" id="GO:0006620">
    <property type="term" value="P:post-translational protein targeting to endoplasmic reticulum membrane"/>
    <property type="evidence" value="ECO:0007669"/>
    <property type="project" value="TreeGrafter"/>
</dbReference>
<dbReference type="EMBL" id="KQ001649">
    <property type="protein sequence ID" value="KJP89675.1"/>
    <property type="molecule type" value="Genomic_DNA"/>
</dbReference>
<evidence type="ECO:0000313" key="7">
    <source>
        <dbReference type="Proteomes" id="UP000054561"/>
    </source>
</evidence>
<feature type="repeat" description="TPR" evidence="3">
    <location>
        <begin position="328"/>
        <end position="361"/>
    </location>
</feature>
<feature type="compositionally biased region" description="Basic and acidic residues" evidence="5">
    <location>
        <begin position="170"/>
        <end position="180"/>
    </location>
</feature>
<evidence type="ECO:0000256" key="5">
    <source>
        <dbReference type="SAM" id="MobiDB-lite"/>
    </source>
</evidence>
<keyword evidence="1" id="KW-0677">Repeat</keyword>
<reference evidence="6 7" key="1">
    <citation type="submission" date="2014-03" db="EMBL/GenBank/DDBJ databases">
        <title>The Genome Sequence of Plasmodium fragile nilgiri.</title>
        <authorList>
            <consortium name="The Broad Institute Genomics Platform"/>
            <consortium name="The Broad Institute Genome Sequencing Center for Infectious Disease"/>
            <person name="Neafsey D."/>
            <person name="Duraisingh M."/>
            <person name="Young S.K."/>
            <person name="Zeng Q."/>
            <person name="Gargeya S."/>
            <person name="Abouelleil A."/>
            <person name="Alvarado L."/>
            <person name="Chapman S.B."/>
            <person name="Gainer-Dewar J."/>
            <person name="Goldberg J."/>
            <person name="Griggs A."/>
            <person name="Gujja S."/>
            <person name="Hansen M."/>
            <person name="Howarth C."/>
            <person name="Imamovic A."/>
            <person name="Larimer J."/>
            <person name="Pearson M."/>
            <person name="Poon T.W."/>
            <person name="Priest M."/>
            <person name="Roberts A."/>
            <person name="Saif S."/>
            <person name="Shea T."/>
            <person name="Sykes S."/>
            <person name="Wortman J."/>
            <person name="Nusbaum C."/>
            <person name="Birren B."/>
        </authorList>
    </citation>
    <scope>NUCLEOTIDE SEQUENCE [LARGE SCALE GENOMIC DNA]</scope>
    <source>
        <strain evidence="7">nilgiri</strain>
    </source>
</reference>
<feature type="compositionally biased region" description="Polar residues" evidence="5">
    <location>
        <begin position="651"/>
        <end position="669"/>
    </location>
</feature>
<organism evidence="6 7">
    <name type="scientific">Plasmodium fragile</name>
    <dbReference type="NCBI Taxonomy" id="5857"/>
    <lineage>
        <taxon>Eukaryota</taxon>
        <taxon>Sar</taxon>
        <taxon>Alveolata</taxon>
        <taxon>Apicomplexa</taxon>
        <taxon>Aconoidasida</taxon>
        <taxon>Haemosporida</taxon>
        <taxon>Plasmodiidae</taxon>
        <taxon>Plasmodium</taxon>
        <taxon>Plasmodium (Plasmodium)</taxon>
    </lineage>
</organism>
<dbReference type="InterPro" id="IPR011990">
    <property type="entry name" value="TPR-like_helical_dom_sf"/>
</dbReference>
<dbReference type="RefSeq" id="XP_012333704.1">
    <property type="nucleotide sequence ID" value="XM_012478281.1"/>
</dbReference>
<keyword evidence="4" id="KW-0175">Coiled coil</keyword>
<evidence type="ECO:0000256" key="4">
    <source>
        <dbReference type="SAM" id="Coils"/>
    </source>
</evidence>
<dbReference type="Pfam" id="PF13414">
    <property type="entry name" value="TPR_11"/>
    <property type="match status" value="1"/>
</dbReference>
<dbReference type="GO" id="GO:0016020">
    <property type="term" value="C:membrane"/>
    <property type="evidence" value="ECO:0007669"/>
    <property type="project" value="TreeGrafter"/>
</dbReference>
<dbReference type="OrthoDB" id="2942533at2759"/>
<proteinExistence type="predicted"/>
<feature type="region of interest" description="Disordered" evidence="5">
    <location>
        <begin position="143"/>
        <end position="193"/>
    </location>
</feature>
<dbReference type="SUPFAM" id="SSF48452">
    <property type="entry name" value="TPR-like"/>
    <property type="match status" value="1"/>
</dbReference>
<keyword evidence="7" id="KW-1185">Reference proteome</keyword>
<dbReference type="GO" id="GO:0060090">
    <property type="term" value="F:molecular adaptor activity"/>
    <property type="evidence" value="ECO:0007669"/>
    <property type="project" value="TreeGrafter"/>
</dbReference>
<evidence type="ECO:0000313" key="6">
    <source>
        <dbReference type="EMBL" id="KJP89675.1"/>
    </source>
</evidence>
<dbReference type="SUPFAM" id="SSF48371">
    <property type="entry name" value="ARM repeat"/>
    <property type="match status" value="1"/>
</dbReference>
<evidence type="ECO:0000256" key="1">
    <source>
        <dbReference type="ARBA" id="ARBA00022737"/>
    </source>
</evidence>
<evidence type="ECO:0000256" key="2">
    <source>
        <dbReference type="ARBA" id="ARBA00022803"/>
    </source>
</evidence>
<sequence>MESTVGNGVGSGMGSFVEGGGAHYALPRDEDIDEFLTKVNDVTEKVQHILSGKITVEEMQKEEQELLLKEKIKQIREAEKREEEHRRYIMGVGGSGTKDRNYKCFCTHCLVEFKYMLTTCPRCSGGVITKEQRLRDLQDKVNQYKEKKKKRDARRAAWKNWQRGVNQNKDVSEEGRGKDNEENDPLHNTSIPNRVTTDYEKWNHYEPSSDTFDEDEKIPYVPKHNKHFHMLEQKIQSDVDKKNEQRKVAHSMKLRGNEFFKKRKYIQAIECYEQALQVCKDYLEIHNNLALCYLKTYRYDKAIHTCNEVIQYYNVFKEDFRLKKDTLFKSHLRKGLAWYKLFNFEEALASFKFATEIYPGDVEASEYVQKCERMVRRGTQLGTTLLAANGASPPLGTTNNGHVTDLFQALSQLAKMDLTKDGQIFLETLKGVKRCLKGSEKSKLAFYSNVYSINDGTGGACCGGGIANRKGKTTFLAFCADKLEQILFCVKKGQTMETAPLQKKQQKIKREKLPKYTSLITIALIDLITFILDDEHHCADFCLNAVNPVITLYQLNKINKGKAMHLLNSMGRNTQGRKLLHERVIQGEDHSLLGKLLTRIGHLIDEDRSVYSEEQRTRLIYLTECIITLESVRRYAVHLHEVTHQREKTNEGTSTTRCTQKSKTNGTSDTPKEGDPWKELQKRTAKMYKHKFELANLFGIISHLTLNKDARDVIEKKFIKHILNIIIYVNELFYSSQGLNCNCLSLLVNLVGNTNVRTIIMSACWPHMMHFVEKAASGENLLENVLSLLLNLTSTWKEQMSKADGAKTLIREGSLWRMISCMGSANMRVAELSCLILSRLYTYAYCGVVHIEGEKSADPAPKRKEEKVCESDLFVSAPQEDTSNENQNAHLVYSLKKKIEKENDQQIHLDEYSFNSIKKFILCELESPRGSGLTIACVNLLCSLATYTDFLLKLLYEEEESKLGRLTNRLVSLFVQNKSKVEKDNSTSIMVKNVASLFTQVIKILTVRKDTNWGNASVVSSIKKLIPHAAELVNNGIHNDGTSKGISFFLSYCFINAHLKSEVLASFHNDVERVCAVLRCGGG</sequence>
<dbReference type="GeneID" id="24265949"/>
<dbReference type="PROSITE" id="PS50005">
    <property type="entry name" value="TPR"/>
    <property type="match status" value="2"/>
</dbReference>
<dbReference type="Gene3D" id="1.25.40.10">
    <property type="entry name" value="Tetratricopeptide repeat domain"/>
    <property type="match status" value="1"/>
</dbReference>
<dbReference type="GO" id="GO:0072380">
    <property type="term" value="C:TRC complex"/>
    <property type="evidence" value="ECO:0007669"/>
    <property type="project" value="TreeGrafter"/>
</dbReference>
<protein>
    <submittedName>
        <fullName evidence="6">Uncharacterized protein</fullName>
    </submittedName>
</protein>
<dbReference type="AlphaFoldDB" id="A0A0D9QRG6"/>